<sequence>MCLFSLVLGNGTQTSAAHCIYLLIHVDLGSECRAFLKVPPPCAPLIESMQVGLSVISEGQTNPFSDMEHGSKIHNIWTQKLAVGTGECGREWLGCLQSPGS</sequence>
<reference evidence="1" key="4">
    <citation type="journal article" date="2001" name="Nature">
        <title>Functional annotation of a full-length mouse cDNA collection.</title>
        <authorList>
            <consortium name="The RIKEN Genome Exploration Research Group Phase II Team and the FANTOM Consortium"/>
        </authorList>
    </citation>
    <scope>NUCLEOTIDE SEQUENCE</scope>
    <source>
        <strain evidence="1">NOD</strain>
        <tissue evidence="1">Activated spleen</tissue>
    </source>
</reference>
<dbReference type="MGI" id="MGI:5012285">
    <property type="gene designation" value="Gm20100"/>
</dbReference>
<dbReference type="AlphaFoldDB" id="Q3TZX4"/>
<gene>
    <name evidence="2" type="primary">Gm20100</name>
</gene>
<reference evidence="1" key="1">
    <citation type="journal article" date="1999" name="Methods Enzymol.">
        <title>High-efficiency full-length cDNA cloning.</title>
        <authorList>
            <person name="Carninci P."/>
            <person name="Hayashizaki Y."/>
        </authorList>
    </citation>
    <scope>NUCLEOTIDE SEQUENCE</scope>
    <source>
        <strain evidence="1">NOD</strain>
        <tissue evidence="1">Activated spleen</tissue>
    </source>
</reference>
<evidence type="ECO:0000313" key="1">
    <source>
        <dbReference type="EMBL" id="BAE34083.1"/>
    </source>
</evidence>
<organism evidence="1">
    <name type="scientific">Mus musculus</name>
    <name type="common">Mouse</name>
    <dbReference type="NCBI Taxonomy" id="10090"/>
    <lineage>
        <taxon>Eukaryota</taxon>
        <taxon>Metazoa</taxon>
        <taxon>Chordata</taxon>
        <taxon>Craniata</taxon>
        <taxon>Vertebrata</taxon>
        <taxon>Euteleostomi</taxon>
        <taxon>Mammalia</taxon>
        <taxon>Eutheria</taxon>
        <taxon>Euarchontoglires</taxon>
        <taxon>Glires</taxon>
        <taxon>Rodentia</taxon>
        <taxon>Myomorpha</taxon>
        <taxon>Muroidea</taxon>
        <taxon>Muridae</taxon>
        <taxon>Murinae</taxon>
        <taxon>Mus</taxon>
        <taxon>Mus</taxon>
    </lineage>
</organism>
<reference evidence="1" key="6">
    <citation type="submission" date="2004-03" db="EMBL/GenBank/DDBJ databases">
        <authorList>
            <person name="Arakawa T."/>
            <person name="Carninci P."/>
            <person name="Fukuda S."/>
            <person name="Hashizume W."/>
            <person name="Hayashida K."/>
            <person name="Hori F."/>
            <person name="Iida J."/>
            <person name="Imamura K."/>
            <person name="Imotani K."/>
            <person name="Itoh M."/>
            <person name="Kanagawa S."/>
            <person name="Kawai J."/>
            <person name="Kojima M."/>
            <person name="Konno H."/>
            <person name="Murata M."/>
            <person name="Nakamura M."/>
            <person name="Ninomiya N."/>
            <person name="Nishiyori H."/>
            <person name="Nomura K."/>
            <person name="Ohno M."/>
            <person name="Sakazume N."/>
            <person name="Sano H."/>
            <person name="Sasaki D."/>
            <person name="Shibata K."/>
            <person name="Shiraki T."/>
            <person name="Tagami M."/>
            <person name="Tagami Y."/>
            <person name="Waki K."/>
            <person name="Watahiki A."/>
            <person name="Muramatsu M."/>
            <person name="Hayashizaki Y."/>
        </authorList>
    </citation>
    <scope>NUCLEOTIDE SEQUENCE</scope>
    <source>
        <strain evidence="1">NOD</strain>
        <tissue evidence="1">Activated spleen</tissue>
    </source>
</reference>
<reference evidence="1" key="3">
    <citation type="journal article" date="2000" name="Genome Res.">
        <title>RIKEN integrated sequence analysis (RISA) system--384-format sequencing pipeline with 384 multicapillary sequencer.</title>
        <authorList>
            <person name="Shibata K."/>
            <person name="Itoh M."/>
            <person name="Aizawa K."/>
            <person name="Nagaoka S."/>
            <person name="Sasaki N."/>
            <person name="Carninci P."/>
            <person name="Konno H."/>
            <person name="Akiyama J."/>
            <person name="Nishi K."/>
            <person name="Kitsunai T."/>
            <person name="Tashiro H."/>
            <person name="Itoh M."/>
            <person name="Sumi N."/>
            <person name="Ishii Y."/>
            <person name="Nakamura S."/>
            <person name="Hazama M."/>
            <person name="Nishine T."/>
            <person name="Harada A."/>
            <person name="Yamamoto R."/>
            <person name="Matsumoto H."/>
            <person name="Sakaguchi S."/>
            <person name="Ikegami T."/>
            <person name="Kashiwagi K."/>
            <person name="Fujiwake S."/>
            <person name="Inoue K."/>
            <person name="Togawa Y."/>
            <person name="Izawa M."/>
            <person name="Ohara E."/>
            <person name="Watahiki M."/>
            <person name="Yoneda Y."/>
            <person name="Ishikawa T."/>
            <person name="Ozawa K."/>
            <person name="Tanaka T."/>
            <person name="Matsuura S."/>
            <person name="Kawai J."/>
            <person name="Okazaki Y."/>
            <person name="Muramatsu M."/>
            <person name="Inoue Y."/>
            <person name="Kira A."/>
            <person name="Hayashizaki Y."/>
        </authorList>
    </citation>
    <scope>NUCLEOTIDE SEQUENCE</scope>
    <source>
        <strain evidence="1">NOD</strain>
        <tissue evidence="1">Activated spleen</tissue>
    </source>
</reference>
<reference evidence="1" key="5">
    <citation type="journal article" date="2002" name="Nature">
        <title>Analysis of the mouse transcriptome based on functional annotation of 60,770 full-length cDNAs.</title>
        <authorList>
            <consortium name="The FANTOM Consortium and the RIKEN Genome Exploration Research Group Phase I and II Team"/>
        </authorList>
    </citation>
    <scope>NUCLEOTIDE SEQUENCE</scope>
    <source>
        <strain evidence="1">NOD</strain>
        <tissue evidence="1">Activated spleen</tissue>
    </source>
</reference>
<proteinExistence type="evidence at transcript level"/>
<accession>Q3TZX4</accession>
<protein>
    <submittedName>
        <fullName evidence="1">Uncharacterized protein</fullName>
    </submittedName>
</protein>
<dbReference type="EMBL" id="AK157419">
    <property type="protein sequence ID" value="BAE34083.1"/>
    <property type="molecule type" value="mRNA"/>
</dbReference>
<reference evidence="1" key="8">
    <citation type="journal article" date="2005" name="Science">
        <title>Antisense Transcription in the Mammalian Transcriptome.</title>
        <authorList>
            <consortium name="RIKEN Genome Exploration Research Group and Genome Science Group (Genome Network Project Core Group) and the FANTOM Consortium"/>
        </authorList>
    </citation>
    <scope>NUCLEOTIDE SEQUENCE</scope>
    <source>
        <strain evidence="1">NOD</strain>
        <tissue evidence="1">Activated spleen</tissue>
    </source>
</reference>
<dbReference type="AGR" id="MGI:5012285"/>
<reference evidence="1" key="2">
    <citation type="journal article" date="2000" name="Genome Res.">
        <title>Normalization and subtraction of cap-trapper-selected cDNAs to prepare full-length cDNA libraries for rapid discovery of new genes.</title>
        <authorList>
            <person name="Carninci P."/>
            <person name="Shibata Y."/>
            <person name="Hayatsu N."/>
            <person name="Sugahara Y."/>
            <person name="Shibata K."/>
            <person name="Itoh M."/>
            <person name="Konno H."/>
            <person name="Okazaki Y."/>
            <person name="Muramatsu M."/>
            <person name="Hayashizaki Y."/>
        </authorList>
    </citation>
    <scope>NUCLEOTIDE SEQUENCE</scope>
    <source>
        <strain evidence="1">NOD</strain>
        <tissue evidence="1">Activated spleen</tissue>
    </source>
</reference>
<name>Q3TZX4_MOUSE</name>
<reference evidence="1" key="7">
    <citation type="journal article" date="2005" name="Science">
        <title>The Transcriptional Landscape of the Mammalian Genome.</title>
        <authorList>
            <consortium name="The FANTOM Consortium"/>
            <consortium name="Riken Genome Exploration Research Group and Genome Science Group (Genome Network Project Core Group)"/>
        </authorList>
    </citation>
    <scope>NUCLEOTIDE SEQUENCE</scope>
    <source>
        <strain evidence="1">NOD</strain>
        <tissue evidence="1">Activated spleen</tissue>
    </source>
</reference>
<evidence type="ECO:0000313" key="2">
    <source>
        <dbReference type="MGI" id="MGI:5012285"/>
    </source>
</evidence>